<dbReference type="SUPFAM" id="SSF51735">
    <property type="entry name" value="NAD(P)-binding Rossmann-fold domains"/>
    <property type="match status" value="1"/>
</dbReference>
<dbReference type="EMBL" id="PVUF01000006">
    <property type="protein sequence ID" value="PRZ47620.1"/>
    <property type="molecule type" value="Genomic_DNA"/>
</dbReference>
<dbReference type="PANTHER" id="PTHR48079">
    <property type="entry name" value="PROTEIN YEEZ"/>
    <property type="match status" value="1"/>
</dbReference>
<gene>
    <name evidence="2" type="ORF">CLV89_106153</name>
</gene>
<dbReference type="AlphaFoldDB" id="A0A2T1AGB1"/>
<dbReference type="Gene3D" id="3.40.50.720">
    <property type="entry name" value="NAD(P)-binding Rossmann-like Domain"/>
    <property type="match status" value="1"/>
</dbReference>
<comment type="caution">
    <text evidence="2">The sequence shown here is derived from an EMBL/GenBank/DDBJ whole genome shotgun (WGS) entry which is preliminary data.</text>
</comment>
<dbReference type="InterPro" id="IPR016040">
    <property type="entry name" value="NAD(P)-bd_dom"/>
</dbReference>
<dbReference type="InterPro" id="IPR036291">
    <property type="entry name" value="NAD(P)-bd_dom_sf"/>
</dbReference>
<evidence type="ECO:0000313" key="2">
    <source>
        <dbReference type="EMBL" id="PRZ47620.1"/>
    </source>
</evidence>
<dbReference type="PANTHER" id="PTHR48079:SF6">
    <property type="entry name" value="NAD(P)-BINDING DOMAIN-CONTAINING PROTEIN-RELATED"/>
    <property type="match status" value="1"/>
</dbReference>
<protein>
    <submittedName>
        <fullName evidence="2">Nucleoside-diphosphate-sugar epimerase</fullName>
    </submittedName>
</protein>
<feature type="domain" description="NAD(P)-binding" evidence="1">
    <location>
        <begin position="7"/>
        <end position="97"/>
    </location>
</feature>
<accession>A0A2T1AGB1</accession>
<dbReference type="GO" id="GO:0005737">
    <property type="term" value="C:cytoplasm"/>
    <property type="evidence" value="ECO:0007669"/>
    <property type="project" value="TreeGrafter"/>
</dbReference>
<dbReference type="InterPro" id="IPR051783">
    <property type="entry name" value="NAD(P)-dependent_oxidoreduct"/>
</dbReference>
<sequence>MRIFLLGATGSIGSAILSTLVAAGHQATALCRSDHSASAVARRGAAVQRGDMRAPRGWAHALRDQDAVIQAAATFDTDMAEADRAVVDALLEVGATRNSPLRVVYTGGCWLYGDTGGRVVDEASGFAPIPAFAWMLDHADLLMRCPGLSTAVIHPAMVYHAGGGVFDDMLADIRAHRPIEIRGHPDIRWPLVHRDDLALAYQLLAEMQGLTGHFNAVAQTGVEIGRIAATLARASGHDGQLTCRSRAEVLAREGDWAEGPMLDQRLSARRLIEATGWTPQHRDLSQTFPAS</sequence>
<dbReference type="RefSeq" id="WP_106163876.1">
    <property type="nucleotide sequence ID" value="NZ_PVUF01000006.1"/>
</dbReference>
<reference evidence="2 3" key="1">
    <citation type="submission" date="2018-03" db="EMBL/GenBank/DDBJ databases">
        <title>Genomic Encyclopedia of Archaeal and Bacterial Type Strains, Phase II (KMG-II): from individual species to whole genera.</title>
        <authorList>
            <person name="Goeker M."/>
        </authorList>
    </citation>
    <scope>NUCLEOTIDE SEQUENCE [LARGE SCALE GENOMIC DNA]</scope>
    <source>
        <strain evidence="2 3">DSM 25328</strain>
    </source>
</reference>
<proteinExistence type="predicted"/>
<organism evidence="2 3">
    <name type="scientific">Tritonibacter scottomollicae</name>
    <name type="common">Epibacterium scottomollicae</name>
    <dbReference type="NCBI Taxonomy" id="483013"/>
    <lineage>
        <taxon>Bacteria</taxon>
        <taxon>Pseudomonadati</taxon>
        <taxon>Pseudomonadota</taxon>
        <taxon>Alphaproteobacteria</taxon>
        <taxon>Rhodobacterales</taxon>
        <taxon>Paracoccaceae</taxon>
        <taxon>Tritonibacter</taxon>
    </lineage>
</organism>
<dbReference type="GO" id="GO:0004029">
    <property type="term" value="F:aldehyde dehydrogenase (NAD+) activity"/>
    <property type="evidence" value="ECO:0007669"/>
    <property type="project" value="TreeGrafter"/>
</dbReference>
<dbReference type="Pfam" id="PF13460">
    <property type="entry name" value="NAD_binding_10"/>
    <property type="match status" value="1"/>
</dbReference>
<dbReference type="OrthoDB" id="9787292at2"/>
<evidence type="ECO:0000313" key="3">
    <source>
        <dbReference type="Proteomes" id="UP000237718"/>
    </source>
</evidence>
<name>A0A2T1AGB1_TRISK</name>
<evidence type="ECO:0000259" key="1">
    <source>
        <dbReference type="Pfam" id="PF13460"/>
    </source>
</evidence>
<dbReference type="Proteomes" id="UP000237718">
    <property type="component" value="Unassembled WGS sequence"/>
</dbReference>